<name>A9KCA5_COXBN</name>
<evidence type="ECO:0000256" key="1">
    <source>
        <dbReference type="ARBA" id="ARBA00000188"/>
    </source>
</evidence>
<feature type="domain" description="NAD(P)-binding" evidence="8">
    <location>
        <begin position="6"/>
        <end position="319"/>
    </location>
</feature>
<dbReference type="HAMAP" id="MF_00955">
    <property type="entry name" value="GDP_Man_dehydratase"/>
    <property type="match status" value="1"/>
</dbReference>
<evidence type="ECO:0000313" key="10">
    <source>
        <dbReference type="Proteomes" id="UP000008555"/>
    </source>
</evidence>
<comment type="function">
    <text evidence="6 7">Catalyzes the conversion of GDP-D-mannose to GDP-4-dehydro-6-deoxy-D-mannose.</text>
</comment>
<dbReference type="HOGENOM" id="CLU_007383_14_0_6"/>
<dbReference type="RefSeq" id="WP_005771834.1">
    <property type="nucleotide sequence ID" value="NC_009727.1"/>
</dbReference>
<evidence type="ECO:0000259" key="8">
    <source>
        <dbReference type="Pfam" id="PF16363"/>
    </source>
</evidence>
<comment type="similarity">
    <text evidence="3 7">Belongs to the NAD(P)-dependent epimerase/dehydratase family. GDP-mannose 4,6-dehydratase subfamily.</text>
</comment>
<reference evidence="9 10" key="1">
    <citation type="journal article" date="2009" name="Infect. Immun.">
        <title>Comparative genomics reveal extensive transposon-mediated genomic plasticity and diversity among potential effector proteins within the genus Coxiella.</title>
        <authorList>
            <person name="Beare P.A."/>
            <person name="Unsworth N."/>
            <person name="Andoh M."/>
            <person name="Voth D.E."/>
            <person name="Omsland A."/>
            <person name="Gilk S.D."/>
            <person name="Williams K.P."/>
            <person name="Sobral B.W."/>
            <person name="Kupko J.J.III."/>
            <person name="Porcella S.F."/>
            <person name="Samuel J.E."/>
            <person name="Heinzen R.A."/>
        </authorList>
    </citation>
    <scope>NUCLEOTIDE SEQUENCE [LARGE SCALE GENOMIC DNA]</scope>
    <source>
        <strain evidence="9 10">Dugway 5J108-111</strain>
    </source>
</reference>
<dbReference type="NCBIfam" id="TIGR01472">
    <property type="entry name" value="gmd"/>
    <property type="match status" value="1"/>
</dbReference>
<keyword evidence="5 7" id="KW-0456">Lyase</keyword>
<dbReference type="CDD" id="cd05260">
    <property type="entry name" value="GDP_MD_SDR_e"/>
    <property type="match status" value="1"/>
</dbReference>
<sequence>MRKKAFITGITGQDGSYLAELLLRKDYEVHGMIRRSSSFNTERLSDIYEEKHKENARLFLHYGDITDGLVLNKLIHEIKPHEVYNLAAQSHVRVSFDIPVYTMETIGLGTLNILEAIKNADNAKEIRFYQASSSEMYGDVKSVPQTESTPFNPRSPYACAKVFAHYQTINYRESYGLHASTGILFNHESPRRGETFVTRKITSGIAKILAGLEKKIYLGNLEAKRDWGYAKDYVEAMWLMLQQDTPDDYVIATGETWSVKELLEYSFNLVNLNWRDFVVIDPKYYRPAEVDLLLGEPKKAKEKLGWQPNTSFHKLIKIMLEHDFKSYGVMLPSSNEKQTVEVCIEGLK</sequence>
<comment type="caution">
    <text evidence="7">Lacks conserved residue(s) required for the propagation of feature annotation.</text>
</comment>
<dbReference type="InterPro" id="IPR036291">
    <property type="entry name" value="NAD(P)-bd_dom_sf"/>
</dbReference>
<gene>
    <name evidence="7 9" type="primary">gmd</name>
    <name evidence="9" type="ordered locus">CBUD_0703</name>
</gene>
<dbReference type="Pfam" id="PF16363">
    <property type="entry name" value="GDP_Man_Dehyd"/>
    <property type="match status" value="1"/>
</dbReference>
<dbReference type="FunFam" id="3.40.50.720:FF:000924">
    <property type="entry name" value="GDP-mannose 4,6 dehydratase"/>
    <property type="match status" value="1"/>
</dbReference>
<organism evidence="9 10">
    <name type="scientific">Coxiella burnetii (strain Dugway 5J108-111)</name>
    <dbReference type="NCBI Taxonomy" id="434922"/>
    <lineage>
        <taxon>Bacteria</taxon>
        <taxon>Pseudomonadati</taxon>
        <taxon>Pseudomonadota</taxon>
        <taxon>Gammaproteobacteria</taxon>
        <taxon>Legionellales</taxon>
        <taxon>Coxiellaceae</taxon>
        <taxon>Coxiella</taxon>
    </lineage>
</organism>
<dbReference type="Proteomes" id="UP000008555">
    <property type="component" value="Chromosome"/>
</dbReference>
<evidence type="ECO:0000256" key="4">
    <source>
        <dbReference type="ARBA" id="ARBA00011989"/>
    </source>
</evidence>
<dbReference type="KEGG" id="cbd:CBUD_0703"/>
<dbReference type="PANTHER" id="PTHR43715">
    <property type="entry name" value="GDP-MANNOSE 4,6-DEHYDRATASE"/>
    <property type="match status" value="1"/>
</dbReference>
<dbReference type="EMBL" id="CP000733">
    <property type="protein sequence ID" value="ABS76944.1"/>
    <property type="molecule type" value="Genomic_DNA"/>
</dbReference>
<evidence type="ECO:0000256" key="6">
    <source>
        <dbReference type="ARBA" id="ARBA00059383"/>
    </source>
</evidence>
<comment type="catalytic activity">
    <reaction evidence="1 7">
        <text>GDP-alpha-D-mannose = GDP-4-dehydro-alpha-D-rhamnose + H2O</text>
        <dbReference type="Rhea" id="RHEA:23820"/>
        <dbReference type="ChEBI" id="CHEBI:15377"/>
        <dbReference type="ChEBI" id="CHEBI:57527"/>
        <dbReference type="ChEBI" id="CHEBI:57964"/>
        <dbReference type="EC" id="4.2.1.47"/>
    </reaction>
</comment>
<comment type="cofactor">
    <cofactor evidence="2 7">
        <name>NADP(+)</name>
        <dbReference type="ChEBI" id="CHEBI:58349"/>
    </cofactor>
</comment>
<evidence type="ECO:0000256" key="2">
    <source>
        <dbReference type="ARBA" id="ARBA00001937"/>
    </source>
</evidence>
<dbReference type="GO" id="GO:0070401">
    <property type="term" value="F:NADP+ binding"/>
    <property type="evidence" value="ECO:0007669"/>
    <property type="project" value="UniProtKB-UniRule"/>
</dbReference>
<dbReference type="GO" id="GO:0042351">
    <property type="term" value="P:'de novo' GDP-L-fucose biosynthetic process"/>
    <property type="evidence" value="ECO:0007669"/>
    <property type="project" value="TreeGrafter"/>
</dbReference>
<dbReference type="EC" id="4.2.1.47" evidence="4 7"/>
<evidence type="ECO:0000313" key="9">
    <source>
        <dbReference type="EMBL" id="ABS76944.1"/>
    </source>
</evidence>
<dbReference type="Gene3D" id="3.90.25.10">
    <property type="entry name" value="UDP-galactose 4-epimerase, domain 1"/>
    <property type="match status" value="1"/>
</dbReference>
<dbReference type="InterPro" id="IPR016040">
    <property type="entry name" value="NAD(P)-bd_dom"/>
</dbReference>
<dbReference type="InterPro" id="IPR006368">
    <property type="entry name" value="GDP_Man_deHydtase"/>
</dbReference>
<proteinExistence type="inferred from homology"/>
<dbReference type="SUPFAM" id="SSF51735">
    <property type="entry name" value="NAD(P)-binding Rossmann-fold domains"/>
    <property type="match status" value="1"/>
</dbReference>
<dbReference type="Gene3D" id="3.40.50.720">
    <property type="entry name" value="NAD(P)-binding Rossmann-like Domain"/>
    <property type="match status" value="1"/>
</dbReference>
<accession>A9KCA5</accession>
<keyword evidence="7" id="KW-0521">NADP</keyword>
<evidence type="ECO:0000256" key="5">
    <source>
        <dbReference type="ARBA" id="ARBA00023239"/>
    </source>
</evidence>
<dbReference type="PANTHER" id="PTHR43715:SF1">
    <property type="entry name" value="GDP-MANNOSE 4,6 DEHYDRATASE"/>
    <property type="match status" value="1"/>
</dbReference>
<dbReference type="GO" id="GO:0008446">
    <property type="term" value="F:GDP-mannose 4,6-dehydratase activity"/>
    <property type="evidence" value="ECO:0007669"/>
    <property type="project" value="UniProtKB-UniRule"/>
</dbReference>
<evidence type="ECO:0000256" key="7">
    <source>
        <dbReference type="HAMAP-Rule" id="MF_00955"/>
    </source>
</evidence>
<protein>
    <recommendedName>
        <fullName evidence="4 7">GDP-mannose 4,6-dehydratase</fullName>
        <ecNumber evidence="4 7">4.2.1.47</ecNumber>
    </recommendedName>
    <alternativeName>
        <fullName evidence="7">GDP-D-mannose dehydratase</fullName>
    </alternativeName>
</protein>
<evidence type="ECO:0000256" key="3">
    <source>
        <dbReference type="ARBA" id="ARBA00009263"/>
    </source>
</evidence>
<dbReference type="AlphaFoldDB" id="A9KCA5"/>